<dbReference type="PANTHER" id="PTHR48100:SF1">
    <property type="entry name" value="HISTIDINE PHOSPHATASE FAMILY PROTEIN-RELATED"/>
    <property type="match status" value="1"/>
</dbReference>
<dbReference type="KEGG" id="slj:EGC82_06020"/>
<dbReference type="SMART" id="SM00855">
    <property type="entry name" value="PGAM"/>
    <property type="match status" value="1"/>
</dbReference>
<dbReference type="Pfam" id="PF00300">
    <property type="entry name" value="His_Phos_1"/>
    <property type="match status" value="1"/>
</dbReference>
<dbReference type="PANTHER" id="PTHR48100">
    <property type="entry name" value="BROAD-SPECIFICITY PHOSPHATASE YOR283W-RELATED"/>
    <property type="match status" value="1"/>
</dbReference>
<dbReference type="Gene3D" id="3.40.50.1240">
    <property type="entry name" value="Phosphoglycerate mutase-like"/>
    <property type="match status" value="1"/>
</dbReference>
<keyword evidence="2" id="KW-1185">Reference proteome</keyword>
<name>A0A3G8LUK4_9GAMM</name>
<dbReference type="SUPFAM" id="SSF53254">
    <property type="entry name" value="Phosphoglycerate mutase-like"/>
    <property type="match status" value="1"/>
</dbReference>
<gene>
    <name evidence="1" type="ORF">EGC82_06020</name>
</gene>
<dbReference type="PIRSF" id="PIRSF000709">
    <property type="entry name" value="6PFK_2-Ptase"/>
    <property type="match status" value="1"/>
</dbReference>
<dbReference type="InterPro" id="IPR050275">
    <property type="entry name" value="PGM_Phosphatase"/>
</dbReference>
<dbReference type="AlphaFoldDB" id="A0A3G8LUK4"/>
<dbReference type="Proteomes" id="UP000278035">
    <property type="component" value="Chromosome"/>
</dbReference>
<dbReference type="InterPro" id="IPR013078">
    <property type="entry name" value="His_Pase_superF_clade-1"/>
</dbReference>
<dbReference type="OrthoDB" id="9783269at2"/>
<sequence>MYMKQARIVFLRHGECEGGEIARGQIDVPLTALGREQMQRAFTCVPQPISQLFSSPLIRCHQFAQALSQQLSVPLQVLPTLQEVNFGVWDGQAFDEIYHASPSQFDAYWQDPWKVENTPEKGESVVDFAERVQQGLMTVVDSLQQVLNEADESIPQALVVTHGGVMRCIMGYVLNAGQCSGLFANLAIPYAAIMALDVYWPDGVDNIDSFQPEVVNNKAANVSFTLHWPKA</sequence>
<evidence type="ECO:0000313" key="1">
    <source>
        <dbReference type="EMBL" id="AZG72368.1"/>
    </source>
</evidence>
<accession>A0A3G8LUK4</accession>
<evidence type="ECO:0000313" key="2">
    <source>
        <dbReference type="Proteomes" id="UP000278035"/>
    </source>
</evidence>
<dbReference type="GO" id="GO:0005737">
    <property type="term" value="C:cytoplasm"/>
    <property type="evidence" value="ECO:0007669"/>
    <property type="project" value="TreeGrafter"/>
</dbReference>
<dbReference type="EMBL" id="CP034015">
    <property type="protein sequence ID" value="AZG72368.1"/>
    <property type="molecule type" value="Genomic_DNA"/>
</dbReference>
<reference evidence="2" key="1">
    <citation type="submission" date="2018-11" db="EMBL/GenBank/DDBJ databases">
        <title>Shewanella sp. M2.</title>
        <authorList>
            <person name="Hwang Y.J."/>
            <person name="Hwang C.Y."/>
        </authorList>
    </citation>
    <scope>NUCLEOTIDE SEQUENCE [LARGE SCALE GENOMIC DNA]</scope>
    <source>
        <strain evidence="2">LMG 19866</strain>
    </source>
</reference>
<dbReference type="InterPro" id="IPR029033">
    <property type="entry name" value="His_PPase_superfam"/>
</dbReference>
<proteinExistence type="predicted"/>
<dbReference type="CDD" id="cd07067">
    <property type="entry name" value="HP_PGM_like"/>
    <property type="match status" value="1"/>
</dbReference>
<organism evidence="1 2">
    <name type="scientific">Shewanella livingstonensis</name>
    <dbReference type="NCBI Taxonomy" id="150120"/>
    <lineage>
        <taxon>Bacteria</taxon>
        <taxon>Pseudomonadati</taxon>
        <taxon>Pseudomonadota</taxon>
        <taxon>Gammaproteobacteria</taxon>
        <taxon>Alteromonadales</taxon>
        <taxon>Shewanellaceae</taxon>
        <taxon>Shewanella</taxon>
    </lineage>
</organism>
<protein>
    <submittedName>
        <fullName evidence="1">Histidine phosphatase family protein</fullName>
    </submittedName>
</protein>
<dbReference type="GO" id="GO:0016791">
    <property type="term" value="F:phosphatase activity"/>
    <property type="evidence" value="ECO:0007669"/>
    <property type="project" value="TreeGrafter"/>
</dbReference>